<evidence type="ECO:0008006" key="4">
    <source>
        <dbReference type="Google" id="ProtNLM"/>
    </source>
</evidence>
<evidence type="ECO:0000313" key="3">
    <source>
        <dbReference type="Proteomes" id="UP000030949"/>
    </source>
</evidence>
<name>A0A0B1YUR0_9PSED</name>
<dbReference type="EMBL" id="JQGJ01000017">
    <property type="protein sequence ID" value="KHK62549.1"/>
    <property type="molecule type" value="Genomic_DNA"/>
</dbReference>
<feature type="chain" id="PRO_5002068089" description="DUF2790 domain-containing protein" evidence="1">
    <location>
        <begin position="25"/>
        <end position="88"/>
    </location>
</feature>
<organism evidence="2 3">
    <name type="scientific">Pseudomonas frederiksbergensis</name>
    <dbReference type="NCBI Taxonomy" id="104087"/>
    <lineage>
        <taxon>Bacteria</taxon>
        <taxon>Pseudomonadati</taxon>
        <taxon>Pseudomonadota</taxon>
        <taxon>Gammaproteobacteria</taxon>
        <taxon>Pseudomonadales</taxon>
        <taxon>Pseudomonadaceae</taxon>
        <taxon>Pseudomonas</taxon>
    </lineage>
</organism>
<evidence type="ECO:0000313" key="2">
    <source>
        <dbReference type="EMBL" id="KHK62549.1"/>
    </source>
</evidence>
<dbReference type="OrthoDB" id="7027858at2"/>
<sequence length="88" mass="9202">MNLKTIATACLITALSAAALPALAQDKAASESYSYGTQLDIDKVISLTEDSGQTCGLVNAQITYVDSMGERKALTYLKHAASCNNEGS</sequence>
<dbReference type="Pfam" id="PF10976">
    <property type="entry name" value="DUF2790"/>
    <property type="match status" value="1"/>
</dbReference>
<keyword evidence="1" id="KW-0732">Signal</keyword>
<comment type="caution">
    <text evidence="2">The sequence shown here is derived from an EMBL/GenBank/DDBJ whole genome shotgun (WGS) entry which is preliminary data.</text>
</comment>
<gene>
    <name evidence="2" type="ORF">JZ00_22530</name>
</gene>
<dbReference type="Gene3D" id="2.30.140.50">
    <property type="entry name" value="Protein of unknown function DUF2790"/>
    <property type="match status" value="1"/>
</dbReference>
<accession>A0A0B1YUR0</accession>
<evidence type="ECO:0000256" key="1">
    <source>
        <dbReference type="SAM" id="SignalP"/>
    </source>
</evidence>
<proteinExistence type="predicted"/>
<feature type="signal peptide" evidence="1">
    <location>
        <begin position="1"/>
        <end position="24"/>
    </location>
</feature>
<dbReference type="AlphaFoldDB" id="A0A0B1YUR0"/>
<reference evidence="3" key="1">
    <citation type="submission" date="2015-03" db="EMBL/GenBank/DDBJ databases">
        <title>Pseudomonas frederiksbergensis hydrocarbon degrader.</title>
        <authorList>
            <person name="Brown L.M."/>
            <person name="Ruiz O.N."/>
            <person name="Mueller S."/>
            <person name="Gunasekera T.S."/>
        </authorList>
    </citation>
    <scope>NUCLEOTIDE SEQUENCE [LARGE SCALE GENOMIC DNA]</scope>
    <source>
        <strain evidence="3">SI8</strain>
    </source>
</reference>
<protein>
    <recommendedName>
        <fullName evidence="4">DUF2790 domain-containing protein</fullName>
    </recommendedName>
</protein>
<dbReference type="InterPro" id="IPR021245">
    <property type="entry name" value="DUF2790"/>
</dbReference>
<dbReference type="Proteomes" id="UP000030949">
    <property type="component" value="Unassembled WGS sequence"/>
</dbReference>
<dbReference type="RefSeq" id="WP_039593420.1">
    <property type="nucleotide sequence ID" value="NZ_JQGJ02000015.1"/>
</dbReference>